<evidence type="ECO:0000256" key="8">
    <source>
        <dbReference type="ARBA" id="ARBA00023014"/>
    </source>
</evidence>
<dbReference type="SMART" id="SM00491">
    <property type="entry name" value="HELICc2"/>
    <property type="match status" value="1"/>
</dbReference>
<dbReference type="GO" id="GO:0051536">
    <property type="term" value="F:iron-sulfur cluster binding"/>
    <property type="evidence" value="ECO:0007669"/>
    <property type="project" value="UniProtKB-KW"/>
</dbReference>
<proteinExistence type="inferred from homology"/>
<gene>
    <name evidence="14" type="ORF">MRN70_09080</name>
</gene>
<dbReference type="GO" id="GO:0005524">
    <property type="term" value="F:ATP binding"/>
    <property type="evidence" value="ECO:0007669"/>
    <property type="project" value="UniProtKB-KW"/>
</dbReference>
<dbReference type="GO" id="GO:0003678">
    <property type="term" value="F:DNA helicase activity"/>
    <property type="evidence" value="ECO:0007669"/>
    <property type="project" value="TreeGrafter"/>
</dbReference>
<keyword evidence="2" id="KW-0479">Metal-binding</keyword>
<keyword evidence="10" id="KW-0413">Isomerase</keyword>
<comment type="cofactor">
    <cofactor evidence="1">
        <name>[4Fe-4S] cluster</name>
        <dbReference type="ChEBI" id="CHEBI:49883"/>
    </cofactor>
</comment>
<dbReference type="InterPro" id="IPR006555">
    <property type="entry name" value="ATP-dep_Helicase_C"/>
</dbReference>
<dbReference type="EMBL" id="CP095338">
    <property type="protein sequence ID" value="XAG20483.1"/>
    <property type="molecule type" value="Genomic_DNA"/>
</dbReference>
<evidence type="ECO:0000313" key="14">
    <source>
        <dbReference type="EMBL" id="XAG20483.1"/>
    </source>
</evidence>
<evidence type="ECO:0000256" key="1">
    <source>
        <dbReference type="ARBA" id="ARBA00001966"/>
    </source>
</evidence>
<keyword evidence="6" id="KW-0067">ATP-binding</keyword>
<protein>
    <recommendedName>
        <fullName evidence="12">ATP-dependent DNA helicase YoaA</fullName>
    </recommendedName>
</protein>
<keyword evidence="5 14" id="KW-0347">Helicase</keyword>
<evidence type="ECO:0000256" key="9">
    <source>
        <dbReference type="ARBA" id="ARBA00023125"/>
    </source>
</evidence>
<dbReference type="InterPro" id="IPR045028">
    <property type="entry name" value="DinG/Rad3-like"/>
</dbReference>
<dbReference type="InterPro" id="IPR014013">
    <property type="entry name" value="Helic_SF1/SF2_ATP-bd_DinG/Rad3"/>
</dbReference>
<comment type="similarity">
    <text evidence="11">Belongs to the helicase family. DinG subfamily.</text>
</comment>
<organism evidence="14">
    <name type="scientific">bacterium 19PA01SH03</name>
    <dbReference type="NCBI Taxonomy" id="2920705"/>
    <lineage>
        <taxon>Bacteria</taxon>
    </lineage>
</organism>
<keyword evidence="7" id="KW-0408">Iron</keyword>
<evidence type="ECO:0000256" key="3">
    <source>
        <dbReference type="ARBA" id="ARBA00022741"/>
    </source>
</evidence>
<dbReference type="GO" id="GO:0016818">
    <property type="term" value="F:hydrolase activity, acting on acid anhydrides, in phosphorus-containing anhydrides"/>
    <property type="evidence" value="ECO:0007669"/>
    <property type="project" value="InterPro"/>
</dbReference>
<dbReference type="AlphaFoldDB" id="A0AAU6SKK2"/>
<evidence type="ECO:0000256" key="6">
    <source>
        <dbReference type="ARBA" id="ARBA00022840"/>
    </source>
</evidence>
<evidence type="ECO:0000256" key="5">
    <source>
        <dbReference type="ARBA" id="ARBA00022806"/>
    </source>
</evidence>
<evidence type="ECO:0000256" key="12">
    <source>
        <dbReference type="ARBA" id="ARBA00071792"/>
    </source>
</evidence>
<keyword evidence="4" id="KW-0378">Hydrolase</keyword>
<evidence type="ECO:0000259" key="13">
    <source>
        <dbReference type="PROSITE" id="PS51193"/>
    </source>
</evidence>
<keyword evidence="9" id="KW-0238">DNA-binding</keyword>
<dbReference type="GO" id="GO:0046872">
    <property type="term" value="F:metal ion binding"/>
    <property type="evidence" value="ECO:0007669"/>
    <property type="project" value="UniProtKB-KW"/>
</dbReference>
<dbReference type="InterPro" id="IPR011545">
    <property type="entry name" value="DEAD/DEAH_box_helicase_dom"/>
</dbReference>
<accession>A0AAU6SKK2</accession>
<reference evidence="14" key="1">
    <citation type="submission" date="2022-03" db="EMBL/GenBank/DDBJ databases">
        <title>Sea Food Isolates.</title>
        <authorList>
            <person name="Li c."/>
        </authorList>
    </citation>
    <scope>NUCLEOTIDE SEQUENCE</scope>
    <source>
        <strain evidence="14">19PA01SH03</strain>
    </source>
</reference>
<dbReference type="Gene3D" id="3.40.50.300">
    <property type="entry name" value="P-loop containing nucleotide triphosphate hydrolases"/>
    <property type="match status" value="2"/>
</dbReference>
<keyword evidence="8" id="KW-0411">Iron-sulfur</keyword>
<keyword evidence="3" id="KW-0547">Nucleotide-binding</keyword>
<sequence>MIAKTFSQHGALGKAIPGFQGRQAQVDMALAVAKAIENQSQLVVEAGTGTGKTFAYLVPALLSGKKVIISTGSKNLQEQLFHRDLPLMVEALGFFGQVALLKGRANYLCLDRLSRQMVESHHAQSDPTLLTQLVKVRSWSSSTKSGDLGECDELAEDSMIIPTITSTNDNCLGKECLSYQDCFVSKARRKAMEADIVVVNHHLFLADLAIKETGFGELIPDAEVFIFDEAHQLPDIASQYFGQSVSSRQIQDLAKDIEIGYRTEAKDMRQLQKVGDKLQQTAMDLRVLLGDSGFRGNWREALSVASIAQQVERLQESLTFAIDVLKLALGRSQLLDTAFERANTLKARIVRVCDVSITGYSYWFDTTPRHFSLHITPLSIADKFQEQINLKSGAWIFTSATLAVNEDFAHFTHRLGLKPSEQFSLPSPFDYQQQAKLCVPRYLPEPNSAGLADKLVEMLAPVIEQNQGRCFFLCTSHTMMRELGERFREHLSLPVLLQGETSKQKTLAQFMELGNALLVATGAFWEGIDVRGDTLSCVIIDKLPFTSPDDPLLKARIEDCRLRGGDPFAQVQLPDAVITLKQGVGRLIRDQKDKGVLIICDNRLVTRDYGGVFLASLPPIPRTRDLAVVKDFLLSLSVTDTN</sequence>
<dbReference type="PANTHER" id="PTHR11472:SF34">
    <property type="entry name" value="REGULATOR OF TELOMERE ELONGATION HELICASE 1"/>
    <property type="match status" value="1"/>
</dbReference>
<feature type="domain" description="Helicase ATP-binding" evidence="13">
    <location>
        <begin position="11"/>
        <end position="275"/>
    </location>
</feature>
<name>A0AAU6SKK2_UNCXX</name>
<evidence type="ECO:0000256" key="7">
    <source>
        <dbReference type="ARBA" id="ARBA00023004"/>
    </source>
</evidence>
<dbReference type="PANTHER" id="PTHR11472">
    <property type="entry name" value="DNA REPAIR DEAD HELICASE RAD3/XP-D SUBFAMILY MEMBER"/>
    <property type="match status" value="1"/>
</dbReference>
<dbReference type="FunFam" id="3.40.50.300:FF:000466">
    <property type="entry name" value="ATP-dependent DNA helicase"/>
    <property type="match status" value="1"/>
</dbReference>
<dbReference type="PROSITE" id="PS51193">
    <property type="entry name" value="HELICASE_ATP_BIND_2"/>
    <property type="match status" value="1"/>
</dbReference>
<evidence type="ECO:0000256" key="11">
    <source>
        <dbReference type="ARBA" id="ARBA00038058"/>
    </source>
</evidence>
<dbReference type="Pfam" id="PF00270">
    <property type="entry name" value="DEAD"/>
    <property type="match status" value="1"/>
</dbReference>
<dbReference type="GO" id="GO:0006281">
    <property type="term" value="P:DNA repair"/>
    <property type="evidence" value="ECO:0007669"/>
    <property type="project" value="TreeGrafter"/>
</dbReference>
<dbReference type="Pfam" id="PF13307">
    <property type="entry name" value="Helicase_C_2"/>
    <property type="match status" value="1"/>
</dbReference>
<dbReference type="GO" id="GO:0003677">
    <property type="term" value="F:DNA binding"/>
    <property type="evidence" value="ECO:0007669"/>
    <property type="project" value="UniProtKB-KW"/>
</dbReference>
<evidence type="ECO:0000256" key="10">
    <source>
        <dbReference type="ARBA" id="ARBA00023235"/>
    </source>
</evidence>
<dbReference type="FunFam" id="3.40.50.300:FF:000499">
    <property type="entry name" value="ATP-dependent DNA helicase"/>
    <property type="match status" value="1"/>
</dbReference>
<evidence type="ECO:0000256" key="4">
    <source>
        <dbReference type="ARBA" id="ARBA00022801"/>
    </source>
</evidence>
<dbReference type="SUPFAM" id="SSF52540">
    <property type="entry name" value="P-loop containing nucleoside triphosphate hydrolases"/>
    <property type="match status" value="2"/>
</dbReference>
<evidence type="ECO:0000256" key="2">
    <source>
        <dbReference type="ARBA" id="ARBA00022723"/>
    </source>
</evidence>
<dbReference type="InterPro" id="IPR027417">
    <property type="entry name" value="P-loop_NTPase"/>
</dbReference>